<sequence>MWHHIQSAGLQRRYIENSDFALHLRQLTAVAFVPENHVSEVYEELLDSDFYTQNEELLVPLINYFEDTWIGRLDRRRQRRQPLFPANVYNCYDLANQDIPRTNNAVEGWHNRFSSLLNAAHTNIWKFIDSLKKEYHLNVLKIEQYIAGNVPPRKKKYQDTANRITAIVVDFPTRPNLEYLRGIAHNFQLQI</sequence>
<dbReference type="AlphaFoldDB" id="A0AAW1MDN9"/>
<protein>
    <recommendedName>
        <fullName evidence="3">MULE domain-containing protein</fullName>
    </recommendedName>
</protein>
<gene>
    <name evidence="1" type="ORF">QE152_g7861</name>
</gene>
<proteinExistence type="predicted"/>
<accession>A0AAW1MDN9</accession>
<evidence type="ECO:0000313" key="1">
    <source>
        <dbReference type="EMBL" id="KAK9744230.1"/>
    </source>
</evidence>
<name>A0AAW1MDN9_POPJA</name>
<organism evidence="1 2">
    <name type="scientific">Popillia japonica</name>
    <name type="common">Japanese beetle</name>
    <dbReference type="NCBI Taxonomy" id="7064"/>
    <lineage>
        <taxon>Eukaryota</taxon>
        <taxon>Metazoa</taxon>
        <taxon>Ecdysozoa</taxon>
        <taxon>Arthropoda</taxon>
        <taxon>Hexapoda</taxon>
        <taxon>Insecta</taxon>
        <taxon>Pterygota</taxon>
        <taxon>Neoptera</taxon>
        <taxon>Endopterygota</taxon>
        <taxon>Coleoptera</taxon>
        <taxon>Polyphaga</taxon>
        <taxon>Scarabaeiformia</taxon>
        <taxon>Scarabaeidae</taxon>
        <taxon>Rutelinae</taxon>
        <taxon>Popillia</taxon>
    </lineage>
</organism>
<comment type="caution">
    <text evidence="1">The sequence shown here is derived from an EMBL/GenBank/DDBJ whole genome shotgun (WGS) entry which is preliminary data.</text>
</comment>
<keyword evidence="2" id="KW-1185">Reference proteome</keyword>
<evidence type="ECO:0008006" key="3">
    <source>
        <dbReference type="Google" id="ProtNLM"/>
    </source>
</evidence>
<dbReference type="Proteomes" id="UP001458880">
    <property type="component" value="Unassembled WGS sequence"/>
</dbReference>
<dbReference type="EMBL" id="JASPKY010000060">
    <property type="protein sequence ID" value="KAK9744230.1"/>
    <property type="molecule type" value="Genomic_DNA"/>
</dbReference>
<reference evidence="1 2" key="1">
    <citation type="journal article" date="2024" name="BMC Genomics">
        <title>De novo assembly and annotation of Popillia japonica's genome with initial clues to its potential as an invasive pest.</title>
        <authorList>
            <person name="Cucini C."/>
            <person name="Boschi S."/>
            <person name="Funari R."/>
            <person name="Cardaioli E."/>
            <person name="Iannotti N."/>
            <person name="Marturano G."/>
            <person name="Paoli F."/>
            <person name="Bruttini M."/>
            <person name="Carapelli A."/>
            <person name="Frati F."/>
            <person name="Nardi F."/>
        </authorList>
    </citation>
    <scope>NUCLEOTIDE SEQUENCE [LARGE SCALE GENOMIC DNA]</scope>
    <source>
        <strain evidence="1">DMR45628</strain>
    </source>
</reference>
<evidence type="ECO:0000313" key="2">
    <source>
        <dbReference type="Proteomes" id="UP001458880"/>
    </source>
</evidence>